<gene>
    <name evidence="2" type="ORF">EBB79_17530</name>
</gene>
<dbReference type="Gene3D" id="3.40.50.300">
    <property type="entry name" value="P-loop containing nucleotide triphosphate hydrolases"/>
    <property type="match status" value="1"/>
</dbReference>
<evidence type="ECO:0000313" key="3">
    <source>
        <dbReference type="Proteomes" id="UP000283063"/>
    </source>
</evidence>
<feature type="domain" description="KAP NTPase" evidence="1">
    <location>
        <begin position="32"/>
        <end position="363"/>
    </location>
</feature>
<dbReference type="KEGG" id="sedi:EBB79_17530"/>
<dbReference type="EMBL" id="CP033219">
    <property type="protein sequence ID" value="AZV79491.1"/>
    <property type="molecule type" value="Genomic_DNA"/>
</dbReference>
<proteinExistence type="predicted"/>
<dbReference type="OrthoDB" id="88903at2"/>
<dbReference type="InterPro" id="IPR027417">
    <property type="entry name" value="P-loop_NTPase"/>
</dbReference>
<dbReference type="SUPFAM" id="SSF52540">
    <property type="entry name" value="P-loop containing nucleoside triphosphate hydrolases"/>
    <property type="match status" value="1"/>
</dbReference>
<reference evidence="2 3" key="1">
    <citation type="submission" date="2018-10" db="EMBL/GenBank/DDBJ databases">
        <title>Parasedimentitalea marina sp. nov., a psychrophilic bacterium isolated from deep seawater of the New Britain Trench.</title>
        <authorList>
            <person name="Cao J."/>
        </authorList>
    </citation>
    <scope>NUCLEOTIDE SEQUENCE [LARGE SCALE GENOMIC DNA]</scope>
    <source>
        <strain evidence="2 3">W43</strain>
    </source>
</reference>
<sequence>MRLTVPEPKIELYKDGFKPGELDQLNRKPTGDKLSELVERIDDPLVIALDGSWGSGKSFFLKCWVGEHLQREGNTTQTVYFDAFKHDFLDDPLIALTDAIAARFEKNETLTPTEREGRVKKLKKFGWVLGKSSAKIGVSVAGHYAKKLVGEECLEEFGKELEKASKEGVVTAEEEIKTLIDSEIGDEDSETFWQEQRAKMVAMSAFRAALTELTEPKKNDRGLLAPTRKLVIVIDELDRCRPDYALSLLEIIKHFFNVDGVHFVLGVNLTELQNSVRARYGSEVDSETYLQKFVTMRMTLKDKTSATHDTKSIWIDYFHRISKEMDFPKETSQLLTTVELILGRLVLTRDLSLRDVERVLTTLATIPDLKSNFYTEIEVAIGTMAVLKALRPSVYRKYSALSEEKFDVEAHFDTSQMKQDRHSELIELAWNAIEDFEMLTDGEKEDLRQFSDPFGRQKWNGLLGRVANDLLEVFDFTDF</sequence>
<dbReference type="AlphaFoldDB" id="A0A3T0N695"/>
<dbReference type="Pfam" id="PF07693">
    <property type="entry name" value="KAP_NTPase"/>
    <property type="match status" value="1"/>
</dbReference>
<evidence type="ECO:0000313" key="2">
    <source>
        <dbReference type="EMBL" id="AZV79491.1"/>
    </source>
</evidence>
<keyword evidence="3" id="KW-1185">Reference proteome</keyword>
<organism evidence="2 3">
    <name type="scientific">Parasedimentitalea marina</name>
    <dbReference type="NCBI Taxonomy" id="2483033"/>
    <lineage>
        <taxon>Bacteria</taxon>
        <taxon>Pseudomonadati</taxon>
        <taxon>Pseudomonadota</taxon>
        <taxon>Alphaproteobacteria</taxon>
        <taxon>Rhodobacterales</taxon>
        <taxon>Paracoccaceae</taxon>
        <taxon>Parasedimentitalea</taxon>
    </lineage>
</organism>
<dbReference type="RefSeq" id="WP_127750067.1">
    <property type="nucleotide sequence ID" value="NZ_CP033219.1"/>
</dbReference>
<name>A0A3T0N695_9RHOB</name>
<dbReference type="Proteomes" id="UP000283063">
    <property type="component" value="Chromosome"/>
</dbReference>
<protein>
    <recommendedName>
        <fullName evidence="1">KAP NTPase domain-containing protein</fullName>
    </recommendedName>
</protein>
<evidence type="ECO:0000259" key="1">
    <source>
        <dbReference type="Pfam" id="PF07693"/>
    </source>
</evidence>
<dbReference type="InterPro" id="IPR011646">
    <property type="entry name" value="KAP_P-loop"/>
</dbReference>
<accession>A0A3T0N695</accession>